<dbReference type="NCBIfam" id="TIGR00369">
    <property type="entry name" value="unchar_dom_1"/>
    <property type="match status" value="1"/>
</dbReference>
<dbReference type="Pfam" id="PF03061">
    <property type="entry name" value="4HBT"/>
    <property type="match status" value="1"/>
</dbReference>
<dbReference type="InterPro" id="IPR029069">
    <property type="entry name" value="HotDog_dom_sf"/>
</dbReference>
<proteinExistence type="predicted"/>
<evidence type="ECO:0000259" key="2">
    <source>
        <dbReference type="Pfam" id="PF03061"/>
    </source>
</evidence>
<keyword evidence="1" id="KW-0378">Hydrolase</keyword>
<evidence type="ECO:0000256" key="1">
    <source>
        <dbReference type="ARBA" id="ARBA00022801"/>
    </source>
</evidence>
<dbReference type="InterPro" id="IPR006683">
    <property type="entry name" value="Thioestr_dom"/>
</dbReference>
<dbReference type="PANTHER" id="PTHR43240">
    <property type="entry name" value="1,4-DIHYDROXY-2-NAPHTHOYL-COA THIOESTERASE 1"/>
    <property type="match status" value="1"/>
</dbReference>
<dbReference type="EMBL" id="BSOO01000018">
    <property type="protein sequence ID" value="GLR48098.1"/>
    <property type="molecule type" value="Genomic_DNA"/>
</dbReference>
<evidence type="ECO:0000313" key="3">
    <source>
        <dbReference type="EMBL" id="GLR48098.1"/>
    </source>
</evidence>
<evidence type="ECO:0000313" key="4">
    <source>
        <dbReference type="Proteomes" id="UP001156703"/>
    </source>
</evidence>
<dbReference type="Gene3D" id="3.10.129.10">
    <property type="entry name" value="Hotdog Thioesterase"/>
    <property type="match status" value="1"/>
</dbReference>
<accession>A0ABQ5Z5V9</accession>
<name>A0ABQ5Z5V9_9SPHN</name>
<dbReference type="InterPro" id="IPR003736">
    <property type="entry name" value="PAAI_dom"/>
</dbReference>
<gene>
    <name evidence="3" type="ORF">GCM10007925_18110</name>
</gene>
<dbReference type="SUPFAM" id="SSF54637">
    <property type="entry name" value="Thioesterase/thiol ester dehydrase-isomerase"/>
    <property type="match status" value="1"/>
</dbReference>
<keyword evidence="4" id="KW-1185">Reference proteome</keyword>
<comment type="caution">
    <text evidence="3">The sequence shown here is derived from an EMBL/GenBank/DDBJ whole genome shotgun (WGS) entry which is preliminary data.</text>
</comment>
<dbReference type="Proteomes" id="UP001156703">
    <property type="component" value="Unassembled WGS sequence"/>
</dbReference>
<dbReference type="CDD" id="cd03443">
    <property type="entry name" value="PaaI_thioesterase"/>
    <property type="match status" value="1"/>
</dbReference>
<dbReference type="PANTHER" id="PTHR43240:SF1">
    <property type="entry name" value="BLR5584 PROTEIN"/>
    <property type="match status" value="1"/>
</dbReference>
<reference evidence="4" key="1">
    <citation type="journal article" date="2019" name="Int. J. Syst. Evol. Microbiol.">
        <title>The Global Catalogue of Microorganisms (GCM) 10K type strain sequencing project: providing services to taxonomists for standard genome sequencing and annotation.</title>
        <authorList>
            <consortium name="The Broad Institute Genomics Platform"/>
            <consortium name="The Broad Institute Genome Sequencing Center for Infectious Disease"/>
            <person name="Wu L."/>
            <person name="Ma J."/>
        </authorList>
    </citation>
    <scope>NUCLEOTIDE SEQUENCE [LARGE SCALE GENOMIC DNA]</scope>
    <source>
        <strain evidence="4">NBRC 102146</strain>
    </source>
</reference>
<organism evidence="3 4">
    <name type="scientific">Sphingomonas astaxanthinifaciens DSM 22298</name>
    <dbReference type="NCBI Taxonomy" id="1123267"/>
    <lineage>
        <taxon>Bacteria</taxon>
        <taxon>Pseudomonadati</taxon>
        <taxon>Pseudomonadota</taxon>
        <taxon>Alphaproteobacteria</taxon>
        <taxon>Sphingomonadales</taxon>
        <taxon>Sphingomonadaceae</taxon>
        <taxon>Sphingomonas</taxon>
    </lineage>
</organism>
<feature type="domain" description="Thioesterase" evidence="2">
    <location>
        <begin position="25"/>
        <end position="104"/>
    </location>
</feature>
<protein>
    <recommendedName>
        <fullName evidence="2">Thioesterase domain-containing protein</fullName>
    </recommendedName>
</protein>
<sequence>MSLIEAAHGHSVFEGRPDESDYNPMGTVHGGYIAAILDSACGIAAHTGLRPFQAYTTADLKVSFLRPLTERSGVVRAIGKLVSIGRRAAFSEAELRDEQGRLCATASSTLIVFDRKSERTTA</sequence>